<dbReference type="PANTHER" id="PTHR37981:SF1">
    <property type="entry name" value="SGNH HYDROLASE-TYPE ESTERASE DOMAIN-CONTAINING PROTEIN"/>
    <property type="match status" value="1"/>
</dbReference>
<evidence type="ECO:0000256" key="1">
    <source>
        <dbReference type="SAM" id="SignalP"/>
    </source>
</evidence>
<dbReference type="PANTHER" id="PTHR37981">
    <property type="entry name" value="LIPASE 2"/>
    <property type="match status" value="1"/>
</dbReference>
<dbReference type="SUPFAM" id="SSF52266">
    <property type="entry name" value="SGNH hydrolase"/>
    <property type="match status" value="1"/>
</dbReference>
<dbReference type="STRING" id="342668.A0A1B8GQL4"/>
<dbReference type="Gene3D" id="3.40.50.1110">
    <property type="entry name" value="SGNH hydrolase"/>
    <property type="match status" value="1"/>
</dbReference>
<dbReference type="InterPro" id="IPR001087">
    <property type="entry name" value="GDSL"/>
</dbReference>
<keyword evidence="3" id="KW-1185">Reference proteome</keyword>
<protein>
    <recommendedName>
        <fullName evidence="4">SGNH hydrolase-type esterase domain-containing protein</fullName>
    </recommendedName>
</protein>
<organism evidence="2 3">
    <name type="scientific">Pseudogymnoascus verrucosus</name>
    <dbReference type="NCBI Taxonomy" id="342668"/>
    <lineage>
        <taxon>Eukaryota</taxon>
        <taxon>Fungi</taxon>
        <taxon>Dikarya</taxon>
        <taxon>Ascomycota</taxon>
        <taxon>Pezizomycotina</taxon>
        <taxon>Leotiomycetes</taxon>
        <taxon>Thelebolales</taxon>
        <taxon>Thelebolaceae</taxon>
        <taxon>Pseudogymnoascus</taxon>
    </lineage>
</organism>
<dbReference type="OrthoDB" id="21678at2759"/>
<dbReference type="GeneID" id="28837228"/>
<dbReference type="InterPro" id="IPR036514">
    <property type="entry name" value="SGNH_hydro_sf"/>
</dbReference>
<dbReference type="GO" id="GO:0006629">
    <property type="term" value="P:lipid metabolic process"/>
    <property type="evidence" value="ECO:0007669"/>
    <property type="project" value="TreeGrafter"/>
</dbReference>
<dbReference type="AlphaFoldDB" id="A0A1B8GQL4"/>
<evidence type="ECO:0000313" key="3">
    <source>
        <dbReference type="Proteomes" id="UP000091956"/>
    </source>
</evidence>
<dbReference type="CDD" id="cd01823">
    <property type="entry name" value="SEST_like"/>
    <property type="match status" value="1"/>
</dbReference>
<accession>A0A1B8GQL4</accession>
<name>A0A1B8GQL4_9PEZI</name>
<dbReference type="EMBL" id="KV460218">
    <property type="protein sequence ID" value="OBT98122.1"/>
    <property type="molecule type" value="Genomic_DNA"/>
</dbReference>
<dbReference type="GO" id="GO:0016788">
    <property type="term" value="F:hydrolase activity, acting on ester bonds"/>
    <property type="evidence" value="ECO:0007669"/>
    <property type="project" value="InterPro"/>
</dbReference>
<dbReference type="Proteomes" id="UP000091956">
    <property type="component" value="Unassembled WGS sequence"/>
</dbReference>
<feature type="signal peptide" evidence="1">
    <location>
        <begin position="1"/>
        <end position="19"/>
    </location>
</feature>
<dbReference type="Pfam" id="PF00657">
    <property type="entry name" value="Lipase_GDSL"/>
    <property type="match status" value="1"/>
</dbReference>
<proteinExistence type="predicted"/>
<evidence type="ECO:0008006" key="4">
    <source>
        <dbReference type="Google" id="ProtNLM"/>
    </source>
</evidence>
<evidence type="ECO:0000313" key="2">
    <source>
        <dbReference type="EMBL" id="OBT98122.1"/>
    </source>
</evidence>
<keyword evidence="1" id="KW-0732">Signal</keyword>
<sequence>MLPILEATLSLALASIVSAGISSIGISRDLDEPDDYSWIKKFAAVGDSFTAGIGSGDLYDETDNSYDCSRYSYTYPVIMDHFFGPSIDKFTYTACSGAISMGIFDQINALDDDQDVVILTAGGNDLCLSKIIDKCIAGAATSDDACDAAIKHAQDALGSGGYFKDNIKGVLTAIDSKMAKNGIVVQVLYAQYFNDKTDACTSEDWQIIDLDAGAGVSLSKKRRTQFNSLVVDTNKAIKEVVEEVAADAKTMTLVTADWDVWAPLTGGQFCEPDASPDPEDDSNNNVMFFKLFTGKTPPLESRSLNTIRYDNDTSSIPEPYLSEMSKRDPVDPGCGSSSLSLPDWIGKIFHPNGLGHEVIAAFALDAIADARAKILGQGPVCPIVDKTTCYSSQGSKAYASAESLNNQIDDFCSYVKDNVPENESGWTRSKKYYEGTLDEYTMIVSLSDNAASFDESECKDAIGTIINGCDVPSGGDNPMNWKGGGKRVEGEYTYTINIYRTNRPWPPPDKSTQACEGWYKFLFQSYDMYGAGWATYDYGQKSLMKEINPCCGSGSLTGWTFDYFDEPDENGYEWHAFFHTAIGTRRRCFDNNNVQCAAGGPCDGGGCRGNG</sequence>
<gene>
    <name evidence="2" type="ORF">VE01_03842</name>
</gene>
<reference evidence="2 3" key="1">
    <citation type="submission" date="2016-03" db="EMBL/GenBank/DDBJ databases">
        <title>Comparative genomics of Pseudogymnoascus destructans, the fungus causing white-nose syndrome of bats.</title>
        <authorList>
            <person name="Palmer J.M."/>
            <person name="Drees K.P."/>
            <person name="Foster J.T."/>
            <person name="Lindner D.L."/>
        </authorList>
    </citation>
    <scope>NUCLEOTIDE SEQUENCE [LARGE SCALE GENOMIC DNA]</scope>
    <source>
        <strain evidence="2 3">UAMH 10579</strain>
    </source>
</reference>
<dbReference type="RefSeq" id="XP_018131855.1">
    <property type="nucleotide sequence ID" value="XM_018273324.2"/>
</dbReference>
<reference evidence="3" key="2">
    <citation type="journal article" date="2018" name="Nat. Commun.">
        <title>Extreme sensitivity to ultraviolet light in the fungal pathogen causing white-nose syndrome of bats.</title>
        <authorList>
            <person name="Palmer J.M."/>
            <person name="Drees K.P."/>
            <person name="Foster J.T."/>
            <person name="Lindner D.L."/>
        </authorList>
    </citation>
    <scope>NUCLEOTIDE SEQUENCE [LARGE SCALE GENOMIC DNA]</scope>
    <source>
        <strain evidence="3">UAMH 10579</strain>
    </source>
</reference>
<feature type="chain" id="PRO_5008608867" description="SGNH hydrolase-type esterase domain-containing protein" evidence="1">
    <location>
        <begin position="20"/>
        <end position="611"/>
    </location>
</feature>
<dbReference type="InterPro" id="IPR037460">
    <property type="entry name" value="SEST-like"/>
</dbReference>
<dbReference type="Pfam" id="PF18647">
    <property type="entry name" value="Fungal_lectin_2"/>
    <property type="match status" value="1"/>
</dbReference>